<comment type="similarity">
    <text evidence="3">Belongs to the ATP-dependent AMP-binding enzyme family.</text>
</comment>
<feature type="domain" description="AMP-dependent synthetase/ligase" evidence="12">
    <location>
        <begin position="67"/>
        <end position="443"/>
    </location>
</feature>
<dbReference type="Gene3D" id="3.30.300.30">
    <property type="match status" value="1"/>
</dbReference>
<evidence type="ECO:0000256" key="3">
    <source>
        <dbReference type="ARBA" id="ARBA00006432"/>
    </source>
</evidence>
<evidence type="ECO:0000256" key="10">
    <source>
        <dbReference type="ARBA" id="ARBA00034223"/>
    </source>
</evidence>
<feature type="domain" description="AMP-binding enzyme C-terminal" evidence="13">
    <location>
        <begin position="494"/>
        <end position="569"/>
    </location>
</feature>
<dbReference type="EMBL" id="OZ023711">
    <property type="protein sequence ID" value="CAK9859468.1"/>
    <property type="molecule type" value="Genomic_DNA"/>
</dbReference>
<evidence type="ECO:0000256" key="2">
    <source>
        <dbReference type="ARBA" id="ARBA00004930"/>
    </source>
</evidence>
<dbReference type="InterPro" id="IPR020845">
    <property type="entry name" value="AMP-binding_CS"/>
</dbReference>
<evidence type="ECO:0000259" key="12">
    <source>
        <dbReference type="Pfam" id="PF00501"/>
    </source>
</evidence>
<sequence>MAVTVEVEALHAAVEPVMNEDLQVRTLSSEKKAWCILDKDGDEIVYRSLKPLPPLAHSNLASFILQDACIKYETRTAMVNGATGVEYTYGELREWVASTAAGLTALGVKQHDVVLVLSPNLPEFPVIYLAVMFLGAIVAPSNPLGTESDIVKQVKQSNARFVVTVPEQLSKFQTFGRIPIILIGITIDAPITLFSELKNLKLVAEDAGAENIPAYPQTQANDTCTLLFSSGTTGLSKAVQLTHANFISAITAYNTLEPGQSTMETDVCLAIIPMFHVYGLGIVMLATLERGASVVIMPRYSLPQMLSYIEKYRITVATIVPPIIVSLVKSAEVAKYDLSSLRIIATGWKSFTLSLNLLYVHEFVVTKLKVGSLRCGSQGYGMTELPLISFSVVEKERLQWGSVGVLVPGIEVRVTDAETGKALPPLATGELWIRAPMVMTGYLNNPEATAATKDSQGWLHSGDLGYVDTDGLLFIVDRLKEIIKYKANQVAPGELESIMLTHPSILDVAVIPIPDEEAGELPCAYVVRREGTDISEIHVMDFVGKQVAPYKKVRKVIFTESIPKSNTGKILRRVLIERHHRTQ</sequence>
<comment type="catalytic activity">
    <reaction evidence="11">
        <text>(E)-4-coumarate + ATP + CoA = (E)-4-coumaroyl-CoA + AMP + diphosphate</text>
        <dbReference type="Rhea" id="RHEA:19641"/>
        <dbReference type="ChEBI" id="CHEBI:12876"/>
        <dbReference type="ChEBI" id="CHEBI:30616"/>
        <dbReference type="ChEBI" id="CHEBI:33019"/>
        <dbReference type="ChEBI" id="CHEBI:57287"/>
        <dbReference type="ChEBI" id="CHEBI:85008"/>
        <dbReference type="ChEBI" id="CHEBI:456215"/>
        <dbReference type="EC" id="6.2.1.12"/>
    </reaction>
    <physiologicalReaction direction="left-to-right" evidence="11">
        <dbReference type="Rhea" id="RHEA:19642"/>
    </physiologicalReaction>
</comment>
<reference evidence="14" key="1">
    <citation type="submission" date="2024-03" db="EMBL/GenBank/DDBJ databases">
        <authorList>
            <consortium name="ELIXIR-Norway"/>
            <consortium name="Elixir Norway"/>
        </authorList>
    </citation>
    <scope>NUCLEOTIDE SEQUENCE</scope>
</reference>
<organism evidence="14 15">
    <name type="scientific">Sphagnum jensenii</name>
    <dbReference type="NCBI Taxonomy" id="128206"/>
    <lineage>
        <taxon>Eukaryota</taxon>
        <taxon>Viridiplantae</taxon>
        <taxon>Streptophyta</taxon>
        <taxon>Embryophyta</taxon>
        <taxon>Bryophyta</taxon>
        <taxon>Sphagnophytina</taxon>
        <taxon>Sphagnopsida</taxon>
        <taxon>Sphagnales</taxon>
        <taxon>Sphagnaceae</taxon>
        <taxon>Sphagnum</taxon>
    </lineage>
</organism>
<evidence type="ECO:0000256" key="4">
    <source>
        <dbReference type="ARBA" id="ARBA00012959"/>
    </source>
</evidence>
<comment type="catalytic activity">
    <reaction evidence="10">
        <text>(E)-4-coumaroyl-AMP + CoA = (E)-4-coumaroyl-CoA + AMP + H(+)</text>
        <dbReference type="Rhea" id="RHEA:72423"/>
        <dbReference type="ChEBI" id="CHEBI:15378"/>
        <dbReference type="ChEBI" id="CHEBI:57287"/>
        <dbReference type="ChEBI" id="CHEBI:85008"/>
        <dbReference type="ChEBI" id="CHEBI:192348"/>
        <dbReference type="ChEBI" id="CHEBI:456215"/>
    </reaction>
    <physiologicalReaction direction="left-to-right" evidence="10">
        <dbReference type="Rhea" id="RHEA:72424"/>
    </physiologicalReaction>
</comment>
<dbReference type="SUPFAM" id="SSF56801">
    <property type="entry name" value="Acetyl-CoA synthetase-like"/>
    <property type="match status" value="1"/>
</dbReference>
<evidence type="ECO:0000256" key="7">
    <source>
        <dbReference type="ARBA" id="ARBA00022840"/>
    </source>
</evidence>
<evidence type="ECO:0000259" key="13">
    <source>
        <dbReference type="Pfam" id="PF13193"/>
    </source>
</evidence>
<dbReference type="InterPro" id="IPR042099">
    <property type="entry name" value="ANL_N_sf"/>
</dbReference>
<evidence type="ECO:0000313" key="15">
    <source>
        <dbReference type="Proteomes" id="UP001497522"/>
    </source>
</evidence>
<protein>
    <recommendedName>
        <fullName evidence="4">4-coumarate--CoA ligase</fullName>
        <ecNumber evidence="4">6.2.1.12</ecNumber>
    </recommendedName>
</protein>
<dbReference type="InterPro" id="IPR045851">
    <property type="entry name" value="AMP-bd_C_sf"/>
</dbReference>
<dbReference type="Pfam" id="PF13193">
    <property type="entry name" value="AMP-binding_C"/>
    <property type="match status" value="1"/>
</dbReference>
<dbReference type="PANTHER" id="PTHR24096:SF406">
    <property type="entry name" value="4-COUMARATE--COA LIGASE 2"/>
    <property type="match status" value="1"/>
</dbReference>
<comment type="pathway">
    <text evidence="2">Phytoalexin biosynthesis; 3,4',5-trihydroxystilbene biosynthesis; 3,4',5-trihydroxystilbene from trans-4-coumarate: step 1/2.</text>
</comment>
<gene>
    <name evidence="14" type="ORF">CSSPJE1EN2_LOCUS2463</name>
</gene>
<proteinExistence type="inferred from homology"/>
<keyword evidence="7" id="KW-0067">ATP-binding</keyword>
<dbReference type="EC" id="6.2.1.12" evidence="4"/>
<dbReference type="PANTHER" id="PTHR24096">
    <property type="entry name" value="LONG-CHAIN-FATTY-ACID--COA LIGASE"/>
    <property type="match status" value="1"/>
</dbReference>
<dbReference type="InterPro" id="IPR025110">
    <property type="entry name" value="AMP-bd_C"/>
</dbReference>
<keyword evidence="15" id="KW-1185">Reference proteome</keyword>
<dbReference type="Gene3D" id="3.40.50.12780">
    <property type="entry name" value="N-terminal domain of ligase-like"/>
    <property type="match status" value="1"/>
</dbReference>
<evidence type="ECO:0000256" key="6">
    <source>
        <dbReference type="ARBA" id="ARBA00022741"/>
    </source>
</evidence>
<dbReference type="Pfam" id="PF00501">
    <property type="entry name" value="AMP-binding"/>
    <property type="match status" value="1"/>
</dbReference>
<keyword evidence="6" id="KW-0547">Nucleotide-binding</keyword>
<evidence type="ECO:0000256" key="1">
    <source>
        <dbReference type="ARBA" id="ARBA00001946"/>
    </source>
</evidence>
<evidence type="ECO:0000313" key="14">
    <source>
        <dbReference type="EMBL" id="CAK9859468.1"/>
    </source>
</evidence>
<evidence type="ECO:0000256" key="8">
    <source>
        <dbReference type="ARBA" id="ARBA00023051"/>
    </source>
</evidence>
<comment type="cofactor">
    <cofactor evidence="1">
        <name>Mg(2+)</name>
        <dbReference type="ChEBI" id="CHEBI:18420"/>
    </cofactor>
</comment>
<accession>A0ABP1AAH1</accession>
<evidence type="ECO:0000256" key="5">
    <source>
        <dbReference type="ARBA" id="ARBA00022598"/>
    </source>
</evidence>
<comment type="catalytic activity">
    <reaction evidence="9">
        <text>(E)-4-coumarate + ATP + H(+) = (E)-4-coumaroyl-AMP + diphosphate</text>
        <dbReference type="Rhea" id="RHEA:72419"/>
        <dbReference type="ChEBI" id="CHEBI:12876"/>
        <dbReference type="ChEBI" id="CHEBI:15378"/>
        <dbReference type="ChEBI" id="CHEBI:30616"/>
        <dbReference type="ChEBI" id="CHEBI:33019"/>
        <dbReference type="ChEBI" id="CHEBI:192348"/>
    </reaction>
    <physiologicalReaction direction="left-to-right" evidence="9">
        <dbReference type="Rhea" id="RHEA:72420"/>
    </physiologicalReaction>
</comment>
<keyword evidence="5" id="KW-0436">Ligase</keyword>
<dbReference type="InterPro" id="IPR000873">
    <property type="entry name" value="AMP-dep_synth/lig_dom"/>
</dbReference>
<dbReference type="Proteomes" id="UP001497522">
    <property type="component" value="Chromosome 10"/>
</dbReference>
<keyword evidence="8" id="KW-0587">Phenylpropanoid metabolism</keyword>
<evidence type="ECO:0000256" key="9">
    <source>
        <dbReference type="ARBA" id="ARBA00034219"/>
    </source>
</evidence>
<name>A0ABP1AAH1_9BRYO</name>
<dbReference type="PROSITE" id="PS00455">
    <property type="entry name" value="AMP_BINDING"/>
    <property type="match status" value="1"/>
</dbReference>
<evidence type="ECO:0000256" key="11">
    <source>
        <dbReference type="ARBA" id="ARBA00034252"/>
    </source>
</evidence>